<evidence type="ECO:0000313" key="1">
    <source>
        <dbReference type="EMBL" id="KAJ7011448.1"/>
    </source>
</evidence>
<keyword evidence="2" id="KW-1185">Reference proteome</keyword>
<dbReference type="AlphaFoldDB" id="A0AAD6RM23"/>
<protein>
    <submittedName>
        <fullName evidence="1">Uncharacterized protein</fullName>
    </submittedName>
</protein>
<comment type="caution">
    <text evidence="1">The sequence shown here is derived from an EMBL/GenBank/DDBJ whole genome shotgun (WGS) entry which is preliminary data.</text>
</comment>
<dbReference type="Proteomes" id="UP001164929">
    <property type="component" value="Chromosome 1"/>
</dbReference>
<evidence type="ECO:0000313" key="2">
    <source>
        <dbReference type="Proteomes" id="UP001164929"/>
    </source>
</evidence>
<accession>A0AAD6RM23</accession>
<proteinExistence type="predicted"/>
<dbReference type="EMBL" id="JAQIZT010000001">
    <property type="protein sequence ID" value="KAJ7011448.1"/>
    <property type="molecule type" value="Genomic_DNA"/>
</dbReference>
<sequence>MISLPWRTHYSAPSKFIELVHYNLCSPVSSPPEYLPDDDSLHLASLKVDMTLEIHHNMTNILA</sequence>
<name>A0AAD6RM23_9ROSI</name>
<reference evidence="1 2" key="1">
    <citation type="journal article" date="2023" name="Mol. Ecol. Resour.">
        <title>Chromosome-level genome assembly of a triploid poplar Populus alba 'Berolinensis'.</title>
        <authorList>
            <person name="Chen S."/>
            <person name="Yu Y."/>
            <person name="Wang X."/>
            <person name="Wang S."/>
            <person name="Zhang T."/>
            <person name="Zhou Y."/>
            <person name="He R."/>
            <person name="Meng N."/>
            <person name="Wang Y."/>
            <person name="Liu W."/>
            <person name="Liu Z."/>
            <person name="Liu J."/>
            <person name="Guo Q."/>
            <person name="Huang H."/>
            <person name="Sederoff R.R."/>
            <person name="Wang G."/>
            <person name="Qu G."/>
            <person name="Chen S."/>
        </authorList>
    </citation>
    <scope>NUCLEOTIDE SEQUENCE [LARGE SCALE GENOMIC DNA]</scope>
    <source>
        <strain evidence="1">SC-2020</strain>
    </source>
</reference>
<organism evidence="1 2">
    <name type="scientific">Populus alba x Populus x berolinensis</name>
    <dbReference type="NCBI Taxonomy" id="444605"/>
    <lineage>
        <taxon>Eukaryota</taxon>
        <taxon>Viridiplantae</taxon>
        <taxon>Streptophyta</taxon>
        <taxon>Embryophyta</taxon>
        <taxon>Tracheophyta</taxon>
        <taxon>Spermatophyta</taxon>
        <taxon>Magnoliopsida</taxon>
        <taxon>eudicotyledons</taxon>
        <taxon>Gunneridae</taxon>
        <taxon>Pentapetalae</taxon>
        <taxon>rosids</taxon>
        <taxon>fabids</taxon>
        <taxon>Malpighiales</taxon>
        <taxon>Salicaceae</taxon>
        <taxon>Saliceae</taxon>
        <taxon>Populus</taxon>
    </lineage>
</organism>
<gene>
    <name evidence="1" type="ORF">NC653_001780</name>
</gene>